<evidence type="ECO:0000313" key="3">
    <source>
        <dbReference type="Proteomes" id="UP000000263"/>
    </source>
</evidence>
<dbReference type="eggNOG" id="COG1070">
    <property type="taxonomic scope" value="Bacteria"/>
</dbReference>
<protein>
    <recommendedName>
        <fullName evidence="4">Methylaspartate mutase</fullName>
    </recommendedName>
</protein>
<dbReference type="OrthoDB" id="9769453at2"/>
<dbReference type="AlphaFoldDB" id="A7NLB7"/>
<dbReference type="Proteomes" id="UP000000263">
    <property type="component" value="Chromosome"/>
</dbReference>
<feature type="region of interest" description="Disordered" evidence="1">
    <location>
        <begin position="618"/>
        <end position="676"/>
    </location>
</feature>
<name>A7NLB7_ROSCS</name>
<accession>A7NLB7</accession>
<reference evidence="2 3" key="1">
    <citation type="submission" date="2007-08" db="EMBL/GenBank/DDBJ databases">
        <title>Complete sequence of Roseiflexus castenholzii DSM 13941.</title>
        <authorList>
            <consortium name="US DOE Joint Genome Institute"/>
            <person name="Copeland A."/>
            <person name="Lucas S."/>
            <person name="Lapidus A."/>
            <person name="Barry K."/>
            <person name="Glavina del Rio T."/>
            <person name="Dalin E."/>
            <person name="Tice H."/>
            <person name="Pitluck S."/>
            <person name="Thompson L.S."/>
            <person name="Brettin T."/>
            <person name="Bruce D."/>
            <person name="Detter J.C."/>
            <person name="Han C."/>
            <person name="Tapia R."/>
            <person name="Schmutz J."/>
            <person name="Larimer F."/>
            <person name="Land M."/>
            <person name="Hauser L."/>
            <person name="Kyrpides N."/>
            <person name="Mikhailova N."/>
            <person name="Bryant D.A."/>
            <person name="Hanada S."/>
            <person name="Tsukatani Y."/>
            <person name="Richardson P."/>
        </authorList>
    </citation>
    <scope>NUCLEOTIDE SEQUENCE [LARGE SCALE GENOMIC DNA]</scope>
    <source>
        <strain evidence="3">DSM 13941 / HLO8</strain>
    </source>
</reference>
<dbReference type="STRING" id="383372.Rcas_2217"/>
<dbReference type="EMBL" id="CP000804">
    <property type="protein sequence ID" value="ABU58300.1"/>
    <property type="molecule type" value="Genomic_DNA"/>
</dbReference>
<feature type="compositionally biased region" description="Polar residues" evidence="1">
    <location>
        <begin position="621"/>
        <end position="639"/>
    </location>
</feature>
<organism evidence="2 3">
    <name type="scientific">Roseiflexus castenholzii (strain DSM 13941 / HLO8)</name>
    <dbReference type="NCBI Taxonomy" id="383372"/>
    <lineage>
        <taxon>Bacteria</taxon>
        <taxon>Bacillati</taxon>
        <taxon>Chloroflexota</taxon>
        <taxon>Chloroflexia</taxon>
        <taxon>Chloroflexales</taxon>
        <taxon>Roseiflexineae</taxon>
        <taxon>Roseiflexaceae</taxon>
        <taxon>Roseiflexus</taxon>
    </lineage>
</organism>
<dbReference type="RefSeq" id="WP_012120724.1">
    <property type="nucleotide sequence ID" value="NC_009767.1"/>
</dbReference>
<keyword evidence="3" id="KW-1185">Reference proteome</keyword>
<dbReference type="Pfam" id="PF13941">
    <property type="entry name" value="MutL"/>
    <property type="match status" value="1"/>
</dbReference>
<evidence type="ECO:0000313" key="2">
    <source>
        <dbReference type="EMBL" id="ABU58300.1"/>
    </source>
</evidence>
<evidence type="ECO:0008006" key="4">
    <source>
        <dbReference type="Google" id="ProtNLM"/>
    </source>
</evidence>
<evidence type="ECO:0000256" key="1">
    <source>
        <dbReference type="SAM" id="MobiDB-lite"/>
    </source>
</evidence>
<sequence length="676" mass="72225">MSVPIALHAFLVADVGSTMTHVWLVDAVDGETRLIGYAEAPGSVPSTGDATPAILEAVQRIAEQTGRRLIDNNTLVMPKEAEGDGVDGILVCSSAAGVMSLIIAAVAGDISARSAQRAARATYTRVLQTITLDDAVHQEQIGVLADSGMTWIERQVQALLGVQADGVVIVGGIEGGAHDALIRLAHIVGLASRSVQTDAQGRQTYNAARKPIIFAGNSQARAGVAAALEDHPDLIVVDNIRPTLDIERLDPVRREIVRFYNEHILTRFARTSGLQRLSRAPVCTSCDATGVITRFAAETAQCNVLTLDVGSLSTTAHLCSEGRYSPVVLGGVGIGYGVGALLAQRGVGAIRRWLPFPISERDLAHWLLNKMLRPHIPPLTREELLIEHAVAREALSRVIETLLDERPDARYDRVFVGGGVLRHAPHPGLALLTVLDALQPTSQENIMTLDVHLDSLGLMNACGTLAFSEADAALTLFERDLMNNTPLATVVTTLGEGRAGETAVEAELRVEGKSTYTMRVAHGEIACLSLPPGQYGTLTLRPTAGVRIGRNAPGAEVASELAAIRGSALGVVIDARGRPLRLPDEPAARQQALWSWLVALGVEREPLPYPALDTVIEAPSPTLSSTGSEPHSSRASLLQSDERPSTESGDSIERDLAKLRETVETPQKRRGLFRRN</sequence>
<gene>
    <name evidence="2" type="ordered locus">Rcas_2217</name>
</gene>
<dbReference type="HOGENOM" id="CLU_441265_0_0_0"/>
<feature type="compositionally biased region" description="Basic and acidic residues" evidence="1">
    <location>
        <begin position="640"/>
        <end position="667"/>
    </location>
</feature>
<dbReference type="KEGG" id="rca:Rcas_2217"/>
<proteinExistence type="predicted"/>
<dbReference type="InterPro" id="IPR006230">
    <property type="entry name" value="MutL"/>
</dbReference>